<keyword evidence="4 10" id="KW-0812">Transmembrane</keyword>
<dbReference type="EMBL" id="ALAO01000050">
    <property type="protein sequence ID" value="EKO40742.1"/>
    <property type="molecule type" value="Genomic_DNA"/>
</dbReference>
<dbReference type="CDD" id="cd02259">
    <property type="entry name" value="Peptidase_C39_like"/>
    <property type="match status" value="1"/>
</dbReference>
<evidence type="ECO:0000256" key="8">
    <source>
        <dbReference type="ARBA" id="ARBA00022989"/>
    </source>
</evidence>
<keyword evidence="6" id="KW-0378">Hydrolase</keyword>
<keyword evidence="8 10" id="KW-1133">Transmembrane helix</keyword>
<dbReference type="SUPFAM" id="SSF52540">
    <property type="entry name" value="P-loop containing nucleoside triphosphate hydrolases"/>
    <property type="match status" value="1"/>
</dbReference>
<keyword evidence="9 10" id="KW-0472">Membrane</keyword>
<reference evidence="14 15" key="1">
    <citation type="submission" date="2012-07" db="EMBL/GenBank/DDBJ databases">
        <title>Draft genome sequence of Desulfovibrio magneticus str. Maddingley MBC34 obtained from a metagenomic sequence of a methanogenic enrichment isolated from coal-seam formation water in Victoria, Australia.</title>
        <authorList>
            <person name="Greenfield P."/>
            <person name="Hendry P."/>
            <person name="Li D."/>
            <person name="Rosewarne C.P."/>
            <person name="Tran-Dinh N."/>
            <person name="Elbourne L.D.H."/>
            <person name="Paulsen I.T."/>
            <person name="Midgley D.J."/>
        </authorList>
    </citation>
    <scope>NUCLEOTIDE SEQUENCE [LARGE SCALE GENOMIC DNA]</scope>
    <source>
        <strain evidence="15">Maddingley MBC34</strain>
    </source>
</reference>
<dbReference type="PROSITE" id="PS00211">
    <property type="entry name" value="ABC_TRANSPORTER_1"/>
    <property type="match status" value="1"/>
</dbReference>
<feature type="transmembrane region" description="Helical" evidence="10">
    <location>
        <begin position="300"/>
        <end position="319"/>
    </location>
</feature>
<accession>K6FQA8</accession>
<dbReference type="PROSITE" id="PS50990">
    <property type="entry name" value="PEPTIDASE_C39"/>
    <property type="match status" value="1"/>
</dbReference>
<keyword evidence="3" id="KW-1003">Cell membrane</keyword>
<dbReference type="InterPro" id="IPR017871">
    <property type="entry name" value="ABC_transporter-like_CS"/>
</dbReference>
<evidence type="ECO:0000256" key="1">
    <source>
        <dbReference type="ARBA" id="ARBA00004651"/>
    </source>
</evidence>
<dbReference type="GO" id="GO:0006508">
    <property type="term" value="P:proteolysis"/>
    <property type="evidence" value="ECO:0007669"/>
    <property type="project" value="InterPro"/>
</dbReference>
<gene>
    <name evidence="14" type="ORF">B193_0527</name>
</gene>
<dbReference type="InterPro" id="IPR011527">
    <property type="entry name" value="ABC1_TM_dom"/>
</dbReference>
<comment type="subcellular location">
    <subcellularLocation>
        <location evidence="1">Cell membrane</location>
        <topology evidence="1">Multi-pass membrane protein</topology>
    </subcellularLocation>
</comment>
<dbReference type="AlphaFoldDB" id="K6FQA8"/>
<feature type="transmembrane region" description="Helical" evidence="10">
    <location>
        <begin position="164"/>
        <end position="182"/>
    </location>
</feature>
<dbReference type="InterPro" id="IPR027417">
    <property type="entry name" value="P-loop_NTPase"/>
</dbReference>
<feature type="domain" description="Peptidase C39" evidence="13">
    <location>
        <begin position="1"/>
        <end position="132"/>
    </location>
</feature>
<evidence type="ECO:0000256" key="2">
    <source>
        <dbReference type="ARBA" id="ARBA00022448"/>
    </source>
</evidence>
<feature type="transmembrane region" description="Helical" evidence="10">
    <location>
        <begin position="271"/>
        <end position="294"/>
    </location>
</feature>
<dbReference type="PANTHER" id="PTHR43394:SF1">
    <property type="entry name" value="ATP-BINDING CASSETTE SUB-FAMILY B MEMBER 10, MITOCHONDRIAL"/>
    <property type="match status" value="1"/>
</dbReference>
<evidence type="ECO:0000256" key="4">
    <source>
        <dbReference type="ARBA" id="ARBA00022692"/>
    </source>
</evidence>
<evidence type="ECO:0000256" key="5">
    <source>
        <dbReference type="ARBA" id="ARBA00022741"/>
    </source>
</evidence>
<dbReference type="GO" id="GO:0005886">
    <property type="term" value="C:plasma membrane"/>
    <property type="evidence" value="ECO:0007669"/>
    <property type="project" value="UniProtKB-SubCell"/>
</dbReference>
<dbReference type="Proteomes" id="UP000006272">
    <property type="component" value="Unassembled WGS sequence"/>
</dbReference>
<dbReference type="PROSITE" id="PS50929">
    <property type="entry name" value="ABC_TM1F"/>
    <property type="match status" value="1"/>
</dbReference>
<sequence>MTSETFRRNTGLMCFLLLARHYGIDLTMDSLSHHYGIYDEAVSMKQLLRMGKDNDFKTRQTKLSWKKLFFLGNVFPLIARLRSGKHVIISGVRGEYRGGDVAIVDPSLGTLEFQFLDQAVIEAQWDGDAILFKKVYTTKDTRKPFGLDWFIPEIARHKSLFRDVALATVFVNILAIAFPVYIQLAFDKAVGHRALSTLLVLSVSMIAVTVFDRVLQYLKDFIILFATSKIDLRLDKTIFSHILRLPIDFFDFTPIGLITRYMFQKERIREFMTGSLLTTLFDLSTIIVVLPVLFFYSWKMTFIVVAMTSLVTLIMFVTMKSFRYAMHQLQHAESVKNRYMVETLRGMGTIKALALEPTRFRRIEADAAQTISRNFQIRKLSLKVRGFSEFLQALLRVVLIWYGCHLAIDQEMTPGGLIAFVMLSNLITAPMCKIVSLLHEYQEVAVSVGMLGLILNRPTEQSYNVRGLTSPIAGSIGIERVTFRYAASAPPALTDISLYFPAGSIIGVVGRSGSGKSTLTRLIQGLYPLQQGRITFDGTDIRDFDLAHMRRSIGVVLQESFLFEGTIRENIAVTKPSATFEEIVFAARMAGADEFIQNLPNGYDTPLFEGGSNLSGGQRQRVSIARTLLTQPSILILDEATSALDAESETIIQANLTAIAHGRTMLIVSHRLSMLTMCHSIIVMEKGQIIGNAPHEELLRACPLYANLWYMQNRHIMGELQGRA</sequence>
<keyword evidence="2" id="KW-0813">Transport</keyword>
<evidence type="ECO:0000259" key="12">
    <source>
        <dbReference type="PROSITE" id="PS50929"/>
    </source>
</evidence>
<organism evidence="14 15">
    <name type="scientific">Solidesulfovibrio magneticus str. Maddingley MBC34</name>
    <dbReference type="NCBI Taxonomy" id="1206767"/>
    <lineage>
        <taxon>Bacteria</taxon>
        <taxon>Pseudomonadati</taxon>
        <taxon>Thermodesulfobacteriota</taxon>
        <taxon>Desulfovibrionia</taxon>
        <taxon>Desulfovibrionales</taxon>
        <taxon>Desulfovibrionaceae</taxon>
        <taxon>Solidesulfovibrio</taxon>
    </lineage>
</organism>
<dbReference type="Gene3D" id="3.90.70.10">
    <property type="entry name" value="Cysteine proteinases"/>
    <property type="match status" value="1"/>
</dbReference>
<dbReference type="PANTHER" id="PTHR43394">
    <property type="entry name" value="ATP-DEPENDENT PERMEASE MDL1, MITOCHONDRIAL"/>
    <property type="match status" value="1"/>
</dbReference>
<evidence type="ECO:0000313" key="14">
    <source>
        <dbReference type="EMBL" id="EKO40742.1"/>
    </source>
</evidence>
<dbReference type="PATRIC" id="fig|1206767.3.peg.496"/>
<evidence type="ECO:0000259" key="13">
    <source>
        <dbReference type="PROSITE" id="PS50990"/>
    </source>
</evidence>
<proteinExistence type="predicted"/>
<evidence type="ECO:0000256" key="3">
    <source>
        <dbReference type="ARBA" id="ARBA00022475"/>
    </source>
</evidence>
<dbReference type="GO" id="GO:0005524">
    <property type="term" value="F:ATP binding"/>
    <property type="evidence" value="ECO:0007669"/>
    <property type="project" value="UniProtKB-KW"/>
</dbReference>
<dbReference type="Gene3D" id="3.40.50.300">
    <property type="entry name" value="P-loop containing nucleotide triphosphate hydrolases"/>
    <property type="match status" value="1"/>
</dbReference>
<keyword evidence="5" id="KW-0547">Nucleotide-binding</keyword>
<evidence type="ECO:0000313" key="15">
    <source>
        <dbReference type="Proteomes" id="UP000006272"/>
    </source>
</evidence>
<dbReference type="InterPro" id="IPR005074">
    <property type="entry name" value="Peptidase_C39"/>
</dbReference>
<dbReference type="SMART" id="SM00382">
    <property type="entry name" value="AAA"/>
    <property type="match status" value="1"/>
</dbReference>
<feature type="domain" description="ABC transporter" evidence="11">
    <location>
        <begin position="476"/>
        <end position="711"/>
    </location>
</feature>
<dbReference type="Pfam" id="PF00664">
    <property type="entry name" value="ABC_membrane"/>
    <property type="match status" value="1"/>
</dbReference>
<dbReference type="Gene3D" id="1.20.1560.10">
    <property type="entry name" value="ABC transporter type 1, transmembrane domain"/>
    <property type="match status" value="1"/>
</dbReference>
<dbReference type="PROSITE" id="PS50893">
    <property type="entry name" value="ABC_TRANSPORTER_2"/>
    <property type="match status" value="1"/>
</dbReference>
<dbReference type="CDD" id="cd18783">
    <property type="entry name" value="ABC_6TM_PrtD_LapB_HlyB_like"/>
    <property type="match status" value="1"/>
</dbReference>
<dbReference type="Pfam" id="PF03412">
    <property type="entry name" value="Peptidase_C39"/>
    <property type="match status" value="1"/>
</dbReference>
<evidence type="ECO:0000256" key="6">
    <source>
        <dbReference type="ARBA" id="ARBA00022801"/>
    </source>
</evidence>
<dbReference type="Pfam" id="PF00005">
    <property type="entry name" value="ABC_tran"/>
    <property type="match status" value="1"/>
</dbReference>
<dbReference type="GO" id="GO:0015421">
    <property type="term" value="F:ABC-type oligopeptide transporter activity"/>
    <property type="evidence" value="ECO:0007669"/>
    <property type="project" value="TreeGrafter"/>
</dbReference>
<dbReference type="InterPro" id="IPR003593">
    <property type="entry name" value="AAA+_ATPase"/>
</dbReference>
<dbReference type="GO" id="GO:0016887">
    <property type="term" value="F:ATP hydrolysis activity"/>
    <property type="evidence" value="ECO:0007669"/>
    <property type="project" value="InterPro"/>
</dbReference>
<dbReference type="SUPFAM" id="SSF90123">
    <property type="entry name" value="ABC transporter transmembrane region"/>
    <property type="match status" value="1"/>
</dbReference>
<name>K6FQA8_9BACT</name>
<feature type="transmembrane region" description="Helical" evidence="10">
    <location>
        <begin position="194"/>
        <end position="215"/>
    </location>
</feature>
<dbReference type="InterPro" id="IPR003439">
    <property type="entry name" value="ABC_transporter-like_ATP-bd"/>
</dbReference>
<comment type="caution">
    <text evidence="14">The sequence shown here is derived from an EMBL/GenBank/DDBJ whole genome shotgun (WGS) entry which is preliminary data.</text>
</comment>
<evidence type="ECO:0000259" key="11">
    <source>
        <dbReference type="PROSITE" id="PS50893"/>
    </source>
</evidence>
<evidence type="ECO:0000256" key="9">
    <source>
        <dbReference type="ARBA" id="ARBA00023136"/>
    </source>
</evidence>
<dbReference type="InterPro" id="IPR036640">
    <property type="entry name" value="ABC1_TM_sf"/>
</dbReference>
<keyword evidence="7" id="KW-0067">ATP-binding</keyword>
<feature type="domain" description="ABC transmembrane type-1" evidence="12">
    <location>
        <begin position="164"/>
        <end position="443"/>
    </location>
</feature>
<dbReference type="GO" id="GO:0008233">
    <property type="term" value="F:peptidase activity"/>
    <property type="evidence" value="ECO:0007669"/>
    <property type="project" value="InterPro"/>
</dbReference>
<dbReference type="FunFam" id="3.40.50.300:FF:000299">
    <property type="entry name" value="ABC transporter ATP-binding protein/permease"/>
    <property type="match status" value="1"/>
</dbReference>
<dbReference type="InterPro" id="IPR039421">
    <property type="entry name" value="Type_1_exporter"/>
</dbReference>
<evidence type="ECO:0000256" key="10">
    <source>
        <dbReference type="SAM" id="Phobius"/>
    </source>
</evidence>
<evidence type="ECO:0000256" key="7">
    <source>
        <dbReference type="ARBA" id="ARBA00022840"/>
    </source>
</evidence>
<protein>
    <submittedName>
        <fullName evidence="14">ABC-type bacteriocin/antibiotic exporter</fullName>
    </submittedName>
</protein>